<dbReference type="GO" id="GO:0015562">
    <property type="term" value="F:efflux transmembrane transporter activity"/>
    <property type="evidence" value="ECO:0007669"/>
    <property type="project" value="TreeGrafter"/>
</dbReference>
<dbReference type="PROSITE" id="PS51257">
    <property type="entry name" value="PROKAR_LIPOPROTEIN"/>
    <property type="match status" value="1"/>
</dbReference>
<dbReference type="Gene3D" id="2.40.50.100">
    <property type="match status" value="1"/>
</dbReference>
<sequence length="314" mass="34163">MKKYEAVIKIIFYAIFTCLLQSCKEAPSSSEEETDVAAEDIQTPVTITSPVIGNMQETIELNATSAFLLKTFVKSNVNGYLKTVNAQVGKYVSKGQELFIIKTKEAESLGNIVNSIDSSLHFEGVVHIKAPGSGYITQLTYQAGDYVQDGEQLAVITDTKSFVFLLNVPYELKPYLAANKNIQLHLPDSAVLDGYVSAAMPTVDAASQTQGYVIKVNTAANIPENLIAKVNLVKKSVINTASLPKACVLTDEVQSEFWIMKLINDSVAVKVPVQKGIENGDHVQILSPPLFAEDKILLTGNYGLSDTARVIIEK</sequence>
<protein>
    <submittedName>
        <fullName evidence="2">HlyD family efflux transporter periplasmic adaptor subunit</fullName>
    </submittedName>
</protein>
<keyword evidence="3" id="KW-1185">Reference proteome</keyword>
<name>A0A5B8V4V1_9BACT</name>
<dbReference type="KEGG" id="pgin:FRZ67_00440"/>
<dbReference type="GO" id="GO:1990281">
    <property type="term" value="C:efflux pump complex"/>
    <property type="evidence" value="ECO:0007669"/>
    <property type="project" value="TreeGrafter"/>
</dbReference>
<dbReference type="SUPFAM" id="SSF51230">
    <property type="entry name" value="Single hybrid motif"/>
    <property type="match status" value="1"/>
</dbReference>
<dbReference type="EMBL" id="CP042435">
    <property type="protein sequence ID" value="QEC65843.1"/>
    <property type="molecule type" value="Genomic_DNA"/>
</dbReference>
<dbReference type="Proteomes" id="UP000321533">
    <property type="component" value="Chromosome"/>
</dbReference>
<evidence type="ECO:0000259" key="1">
    <source>
        <dbReference type="Pfam" id="PF25917"/>
    </source>
</evidence>
<dbReference type="PANTHER" id="PTHR30469:SF15">
    <property type="entry name" value="HLYD FAMILY OF SECRETION PROTEINS"/>
    <property type="match status" value="1"/>
</dbReference>
<organism evidence="2 3">
    <name type="scientific">Panacibacter ginsenosidivorans</name>
    <dbReference type="NCBI Taxonomy" id="1813871"/>
    <lineage>
        <taxon>Bacteria</taxon>
        <taxon>Pseudomonadati</taxon>
        <taxon>Bacteroidota</taxon>
        <taxon>Chitinophagia</taxon>
        <taxon>Chitinophagales</taxon>
        <taxon>Chitinophagaceae</taxon>
        <taxon>Panacibacter</taxon>
    </lineage>
</organism>
<evidence type="ECO:0000313" key="3">
    <source>
        <dbReference type="Proteomes" id="UP000321533"/>
    </source>
</evidence>
<evidence type="ECO:0000313" key="2">
    <source>
        <dbReference type="EMBL" id="QEC65843.1"/>
    </source>
</evidence>
<dbReference type="InterPro" id="IPR011053">
    <property type="entry name" value="Single_hybrid_motif"/>
</dbReference>
<dbReference type="InterPro" id="IPR058625">
    <property type="entry name" value="MdtA-like_BSH"/>
</dbReference>
<accession>A0A5B8V4V1</accession>
<proteinExistence type="predicted"/>
<dbReference type="AlphaFoldDB" id="A0A5B8V4V1"/>
<feature type="domain" description="Multidrug resistance protein MdtA-like barrel-sandwich hybrid" evidence="1">
    <location>
        <begin position="73"/>
        <end position="158"/>
    </location>
</feature>
<dbReference type="RefSeq" id="WP_147187643.1">
    <property type="nucleotide sequence ID" value="NZ_CP042435.1"/>
</dbReference>
<gene>
    <name evidence="2" type="ORF">FRZ67_00440</name>
</gene>
<dbReference type="PANTHER" id="PTHR30469">
    <property type="entry name" value="MULTIDRUG RESISTANCE PROTEIN MDTA"/>
    <property type="match status" value="1"/>
</dbReference>
<dbReference type="Pfam" id="PF25917">
    <property type="entry name" value="BSH_RND"/>
    <property type="match status" value="1"/>
</dbReference>
<reference evidence="2 3" key="1">
    <citation type="journal article" date="2016" name="Int. J. Syst. Evol. Microbiol.">
        <title>Panacibacter ginsenosidivorans gen. nov., sp. nov., with ginsenoside converting activity isolated from soil of a ginseng field.</title>
        <authorList>
            <person name="Siddiqi M.Z."/>
            <person name="Muhammad Shafi S."/>
            <person name="Choi K.D."/>
            <person name="Im W.T."/>
        </authorList>
    </citation>
    <scope>NUCLEOTIDE SEQUENCE [LARGE SCALE GENOMIC DNA]</scope>
    <source>
        <strain evidence="2 3">Gsoil1550</strain>
    </source>
</reference>
<dbReference type="OrthoDB" id="1435302at2"/>